<keyword evidence="7 8" id="KW-0472">Membrane</keyword>
<dbReference type="Pfam" id="PF00528">
    <property type="entry name" value="BPD_transp_1"/>
    <property type="match status" value="1"/>
</dbReference>
<feature type="domain" description="ABC transmembrane type-1" evidence="9">
    <location>
        <begin position="21"/>
        <end position="216"/>
    </location>
</feature>
<keyword evidence="3 8" id="KW-0813">Transport</keyword>
<dbReference type="RefSeq" id="WP_061073941.1">
    <property type="nucleotide sequence ID" value="NZ_CP014060.2"/>
</dbReference>
<dbReference type="GO" id="GO:0006865">
    <property type="term" value="P:amino acid transport"/>
    <property type="evidence" value="ECO:0007669"/>
    <property type="project" value="TreeGrafter"/>
</dbReference>
<keyword evidence="6 8" id="KW-1133">Transmembrane helix</keyword>
<name>A0A0X8P499_ALCXX</name>
<evidence type="ECO:0000256" key="8">
    <source>
        <dbReference type="RuleBase" id="RU363032"/>
    </source>
</evidence>
<dbReference type="InterPro" id="IPR000515">
    <property type="entry name" value="MetI-like"/>
</dbReference>
<dbReference type="AlphaFoldDB" id="A0A0X8P499"/>
<evidence type="ECO:0000259" key="9">
    <source>
        <dbReference type="PROSITE" id="PS50928"/>
    </source>
</evidence>
<dbReference type="Gene3D" id="1.10.3720.10">
    <property type="entry name" value="MetI-like"/>
    <property type="match status" value="1"/>
</dbReference>
<evidence type="ECO:0000256" key="2">
    <source>
        <dbReference type="ARBA" id="ARBA00010072"/>
    </source>
</evidence>
<gene>
    <name evidence="10" type="ORF">AL504_28610</name>
</gene>
<dbReference type="GO" id="GO:0022857">
    <property type="term" value="F:transmembrane transporter activity"/>
    <property type="evidence" value="ECO:0007669"/>
    <property type="project" value="InterPro"/>
</dbReference>
<protein>
    <submittedName>
        <fullName evidence="10">Amino acid ABC transporter permease</fullName>
    </submittedName>
</protein>
<evidence type="ECO:0000256" key="7">
    <source>
        <dbReference type="ARBA" id="ARBA00023136"/>
    </source>
</evidence>
<proteinExistence type="inferred from homology"/>
<dbReference type="InterPro" id="IPR010065">
    <property type="entry name" value="AA_ABC_transptr_permease_3TM"/>
</dbReference>
<dbReference type="PANTHER" id="PTHR30614">
    <property type="entry name" value="MEMBRANE COMPONENT OF AMINO ACID ABC TRANSPORTER"/>
    <property type="match status" value="1"/>
</dbReference>
<comment type="similarity">
    <text evidence="2">Belongs to the binding-protein-dependent transport system permease family. HisMQ subfamily.</text>
</comment>
<dbReference type="PANTHER" id="PTHR30614:SF35">
    <property type="entry name" value="ABC TRANSPORTER PERMEASE PROTEIN"/>
    <property type="match status" value="1"/>
</dbReference>
<feature type="transmembrane region" description="Helical" evidence="8">
    <location>
        <begin position="151"/>
        <end position="170"/>
    </location>
</feature>
<dbReference type="CDD" id="cd06261">
    <property type="entry name" value="TM_PBP2"/>
    <property type="match status" value="1"/>
</dbReference>
<dbReference type="GO" id="GO:0043190">
    <property type="term" value="C:ATP-binding cassette (ABC) transporter complex"/>
    <property type="evidence" value="ECO:0007669"/>
    <property type="project" value="InterPro"/>
</dbReference>
<sequence length="227" mass="25133">MNYTFDFASVLEQWPLLAQGAWVTVKLSFCATVLGFILGTLCALARNSRLGWLRALAGGYVELIRNTPLLIQAYFLIFGLSSAGLTMPIMAGAVLALVINIGAYTCEIVRAGIESIPKDQLEAGECLALSRLQVFWHVVLRPAVERVYPSLTSQFVLLMLASSIMSAVGAEELLGVANRIQSDTYRNFEVFIVLWGVYLALSWLMRLGFWLLAQVVFPRRRKLGTPL</sequence>
<reference evidence="11" key="1">
    <citation type="submission" date="2015-12" db="EMBL/GenBank/DDBJ databases">
        <title>FDA dAtabase for Regulatory Grade micrObial Sequences (FDA-ARGOS): Supporting development and validation of Infectious Disease Dx tests.</title>
        <authorList>
            <person name="Case J."/>
            <person name="Tallon L."/>
            <person name="Sadzewicz L."/>
            <person name="Sengamalay N."/>
            <person name="Ott S."/>
            <person name="Godinez A."/>
            <person name="Nagaraj S."/>
            <person name="Nadendla S."/>
            <person name="Sichtig H."/>
        </authorList>
    </citation>
    <scope>NUCLEOTIDE SEQUENCE [LARGE SCALE GENOMIC DNA]</scope>
    <source>
        <strain evidence="11">FDAARGOS_147</strain>
    </source>
</reference>
<evidence type="ECO:0000313" key="10">
    <source>
        <dbReference type="EMBL" id="AMG39615.1"/>
    </source>
</evidence>
<dbReference type="NCBIfam" id="TIGR01726">
    <property type="entry name" value="HEQRo_perm_3TM"/>
    <property type="match status" value="1"/>
</dbReference>
<dbReference type="EMBL" id="CP014060">
    <property type="protein sequence ID" value="AMG39615.1"/>
    <property type="molecule type" value="Genomic_DNA"/>
</dbReference>
<organism evidence="10 11">
    <name type="scientific">Alcaligenes xylosoxydans xylosoxydans</name>
    <name type="common">Achromobacter xylosoxidans</name>
    <dbReference type="NCBI Taxonomy" id="85698"/>
    <lineage>
        <taxon>Bacteria</taxon>
        <taxon>Pseudomonadati</taxon>
        <taxon>Pseudomonadota</taxon>
        <taxon>Betaproteobacteria</taxon>
        <taxon>Burkholderiales</taxon>
        <taxon>Alcaligenaceae</taxon>
        <taxon>Achromobacter</taxon>
    </lineage>
</organism>
<feature type="transmembrane region" description="Helical" evidence="8">
    <location>
        <begin position="20"/>
        <end position="45"/>
    </location>
</feature>
<evidence type="ECO:0000256" key="5">
    <source>
        <dbReference type="ARBA" id="ARBA00022692"/>
    </source>
</evidence>
<keyword evidence="4" id="KW-1003">Cell membrane</keyword>
<feature type="transmembrane region" description="Helical" evidence="8">
    <location>
        <begin position="190"/>
        <end position="213"/>
    </location>
</feature>
<comment type="subcellular location">
    <subcellularLocation>
        <location evidence="1">Cell inner membrane</location>
        <topology evidence="1">Multi-pass membrane protein</topology>
    </subcellularLocation>
    <subcellularLocation>
        <location evidence="8">Cell membrane</location>
        <topology evidence="8">Multi-pass membrane protein</topology>
    </subcellularLocation>
</comment>
<dbReference type="SUPFAM" id="SSF161098">
    <property type="entry name" value="MetI-like"/>
    <property type="match status" value="1"/>
</dbReference>
<dbReference type="InterPro" id="IPR035906">
    <property type="entry name" value="MetI-like_sf"/>
</dbReference>
<evidence type="ECO:0000313" key="11">
    <source>
        <dbReference type="Proteomes" id="UP000060602"/>
    </source>
</evidence>
<evidence type="ECO:0000256" key="4">
    <source>
        <dbReference type="ARBA" id="ARBA00022475"/>
    </source>
</evidence>
<evidence type="ECO:0000256" key="6">
    <source>
        <dbReference type="ARBA" id="ARBA00022989"/>
    </source>
</evidence>
<evidence type="ECO:0000256" key="3">
    <source>
        <dbReference type="ARBA" id="ARBA00022448"/>
    </source>
</evidence>
<evidence type="ECO:0000256" key="1">
    <source>
        <dbReference type="ARBA" id="ARBA00004429"/>
    </source>
</evidence>
<dbReference type="Proteomes" id="UP000060602">
    <property type="component" value="Chromosome"/>
</dbReference>
<accession>A0A0X8P499</accession>
<dbReference type="PROSITE" id="PS50928">
    <property type="entry name" value="ABC_TM1"/>
    <property type="match status" value="1"/>
</dbReference>
<dbReference type="InterPro" id="IPR043429">
    <property type="entry name" value="ArtM/GltK/GlnP/TcyL/YhdX-like"/>
</dbReference>
<keyword evidence="5 8" id="KW-0812">Transmembrane</keyword>